<evidence type="ECO:0000313" key="3">
    <source>
        <dbReference type="Proteomes" id="UP000005220"/>
    </source>
</evidence>
<dbReference type="Proteomes" id="UP000005220">
    <property type="component" value="Chromosome 3"/>
</dbReference>
<evidence type="ECO:0000313" key="2">
    <source>
        <dbReference type="EMBL" id="CCF57205.1"/>
    </source>
</evidence>
<gene>
    <name evidence="2" type="primary">KAFR0C02120</name>
    <name evidence="2" type="ORF">KAFR_0C02120</name>
</gene>
<organism evidence="2 3">
    <name type="scientific">Kazachstania africana (strain ATCC 22294 / BCRC 22015 / CBS 2517 / CECT 1963 / NBRC 1671 / NRRL Y-8276)</name>
    <name type="common">Yeast</name>
    <name type="synonym">Kluyveromyces africanus</name>
    <dbReference type="NCBI Taxonomy" id="1071382"/>
    <lineage>
        <taxon>Eukaryota</taxon>
        <taxon>Fungi</taxon>
        <taxon>Dikarya</taxon>
        <taxon>Ascomycota</taxon>
        <taxon>Saccharomycotina</taxon>
        <taxon>Saccharomycetes</taxon>
        <taxon>Saccharomycetales</taxon>
        <taxon>Saccharomycetaceae</taxon>
        <taxon>Kazachstania</taxon>
    </lineage>
</organism>
<feature type="compositionally biased region" description="Acidic residues" evidence="1">
    <location>
        <begin position="368"/>
        <end position="383"/>
    </location>
</feature>
<dbReference type="STRING" id="1071382.H2AS55"/>
<dbReference type="KEGG" id="kaf:KAFR_0C02120"/>
<feature type="region of interest" description="Disordered" evidence="1">
    <location>
        <begin position="258"/>
        <end position="288"/>
    </location>
</feature>
<dbReference type="InParanoid" id="H2AS55"/>
<dbReference type="AlphaFoldDB" id="H2AS55"/>
<feature type="compositionally biased region" description="Polar residues" evidence="1">
    <location>
        <begin position="350"/>
        <end position="367"/>
    </location>
</feature>
<dbReference type="FunCoup" id="H2AS55">
    <property type="interactions" value="47"/>
</dbReference>
<dbReference type="RefSeq" id="XP_003956340.1">
    <property type="nucleotide sequence ID" value="XM_003956291.1"/>
</dbReference>
<dbReference type="GO" id="GO:0006303">
    <property type="term" value="P:double-strand break repair via nonhomologous end joining"/>
    <property type="evidence" value="ECO:0007669"/>
    <property type="project" value="EnsemblFungi"/>
</dbReference>
<dbReference type="EMBL" id="HE650823">
    <property type="protein sequence ID" value="CCF57205.1"/>
    <property type="molecule type" value="Genomic_DNA"/>
</dbReference>
<dbReference type="GeneID" id="13885124"/>
<dbReference type="HOGENOM" id="CLU_053373_0_0_1"/>
<evidence type="ECO:0000256" key="1">
    <source>
        <dbReference type="SAM" id="MobiDB-lite"/>
    </source>
</evidence>
<accession>H2AS55</accession>
<dbReference type="GO" id="GO:0000785">
    <property type="term" value="C:chromatin"/>
    <property type="evidence" value="ECO:0007669"/>
    <property type="project" value="EnsemblFungi"/>
</dbReference>
<reference evidence="2 3" key="1">
    <citation type="journal article" date="2011" name="Proc. Natl. Acad. Sci. U.S.A.">
        <title>Evolutionary erosion of yeast sex chromosomes by mating-type switching accidents.</title>
        <authorList>
            <person name="Gordon J.L."/>
            <person name="Armisen D."/>
            <person name="Proux-Wera E."/>
            <person name="Oheigeartaigh S.S."/>
            <person name="Byrne K.P."/>
            <person name="Wolfe K.H."/>
        </authorList>
    </citation>
    <scope>NUCLEOTIDE SEQUENCE [LARGE SCALE GENOMIC DNA]</scope>
    <source>
        <strain evidence="3">ATCC 22294 / BCRC 22015 / CBS 2517 / CECT 1963 / NBRC 1671 / NRRL Y-8276</strain>
    </source>
</reference>
<dbReference type="InterPro" id="IPR014751">
    <property type="entry name" value="XRCC4-like_C"/>
</dbReference>
<feature type="compositionally biased region" description="Polar residues" evidence="1">
    <location>
        <begin position="269"/>
        <end position="278"/>
    </location>
</feature>
<sequence>MLEFVSCLRISGSRGTEENDEVCICNAMLVSDTLPGSVKSLDDLTIDQIMMSEGTEIFEAEKLNQSDLQIFTSSSGTGDEDTYKRCIWYELLRTLTCHKLYIKDLESRVKYTAWTIRKVSDESWKVVMELESGAIVKKIAQFSLTSVKTGEMDLFKLSLNLFENNCKSNDRYYSLGEKYNNLYDRLKLMEEERTILDNVLEERDKSARLITVGLLNEKKKKILQLQEILKRHNIIDDAMENIPDLEAVNKNVVQAVSHLNSPGRRKRASTTQSKQSIPSKKRRRNQINEEQLIKQEAGSINDFDDFKFYGIGNSQLRDSISSPNKVRLDGQDKPVEVKQESSETKVELTPVSNTSTKHTEKTSSVSETDTDIESQESTQEETE</sequence>
<feature type="region of interest" description="Disordered" evidence="1">
    <location>
        <begin position="317"/>
        <end position="383"/>
    </location>
</feature>
<dbReference type="eggNOG" id="ENOG502S010">
    <property type="taxonomic scope" value="Eukaryota"/>
</dbReference>
<dbReference type="Gene3D" id="1.20.5.370">
    <property type="match status" value="1"/>
</dbReference>
<dbReference type="GO" id="GO:0003682">
    <property type="term" value="F:chromatin binding"/>
    <property type="evidence" value="ECO:0007669"/>
    <property type="project" value="EnsemblFungi"/>
</dbReference>
<dbReference type="OrthoDB" id="4067005at2759"/>
<name>H2AS55_KAZAF</name>
<protein>
    <submittedName>
        <fullName evidence="2">Uncharacterized protein</fullName>
    </submittedName>
</protein>
<feature type="compositionally biased region" description="Basic and acidic residues" evidence="1">
    <location>
        <begin position="326"/>
        <end position="346"/>
    </location>
</feature>
<dbReference type="GO" id="GO:0032807">
    <property type="term" value="C:DNA ligase IV complex"/>
    <property type="evidence" value="ECO:0007669"/>
    <property type="project" value="EnsemblFungi"/>
</dbReference>
<proteinExistence type="predicted"/>
<keyword evidence="3" id="KW-1185">Reference proteome</keyword>